<reference evidence="1 2" key="1">
    <citation type="submission" date="2018-02" db="EMBL/GenBank/DDBJ databases">
        <authorList>
            <person name="Machado R.A."/>
        </authorList>
    </citation>
    <scope>NUCLEOTIDE SEQUENCE [LARGE SCALE GENOMIC DNA]</scope>
    <source>
        <strain evidence="1 2">T327</strain>
    </source>
</reference>
<evidence type="ECO:0000313" key="1">
    <source>
        <dbReference type="EMBL" id="NHB87193.1"/>
    </source>
</evidence>
<evidence type="ECO:0000313" key="2">
    <source>
        <dbReference type="Proteomes" id="UP000697802"/>
    </source>
</evidence>
<sequence length="108" mass="12276">MNKQHQYIDLLITHGNFTLNSGNEPVTCDNRVSISQDVVHRIMESGIVKELIAERSVVLRSDILLRMELLTEEDTRLVPGTVIITDQGRGHFMIEAETYDFGRISGNY</sequence>
<protein>
    <submittedName>
        <fullName evidence="1">DUF2590 domain-containing protein</fullName>
    </submittedName>
</protein>
<gene>
    <name evidence="1" type="ORF">C5471_05485</name>
</gene>
<dbReference type="InterPro" id="IPR019697">
    <property type="entry name" value="Phage_HP1_Orf28"/>
</dbReference>
<dbReference type="Pfam" id="PF10761">
    <property type="entry name" value="DUF2590"/>
    <property type="match status" value="1"/>
</dbReference>
<dbReference type="Proteomes" id="UP000697802">
    <property type="component" value="Unassembled WGS sequence"/>
</dbReference>
<dbReference type="RefSeq" id="WP_133815727.1">
    <property type="nucleotide sequence ID" value="NZ_CAWPIF010000008.1"/>
</dbReference>
<proteinExistence type="predicted"/>
<accession>A0ABX0GDP8</accession>
<name>A0ABX0GDP8_9GAMM</name>
<keyword evidence="2" id="KW-1185">Reference proteome</keyword>
<dbReference type="EMBL" id="PUJU01000008">
    <property type="protein sequence ID" value="NHB87193.1"/>
    <property type="molecule type" value="Genomic_DNA"/>
</dbReference>
<comment type="caution">
    <text evidence="1">The sequence shown here is derived from an EMBL/GenBank/DDBJ whole genome shotgun (WGS) entry which is preliminary data.</text>
</comment>
<organism evidence="1 2">
    <name type="scientific">Photorhabdus tasmaniensis</name>
    <dbReference type="NCBI Taxonomy" id="1004159"/>
    <lineage>
        <taxon>Bacteria</taxon>
        <taxon>Pseudomonadati</taxon>
        <taxon>Pseudomonadota</taxon>
        <taxon>Gammaproteobacteria</taxon>
        <taxon>Enterobacterales</taxon>
        <taxon>Morganellaceae</taxon>
        <taxon>Photorhabdus</taxon>
    </lineage>
</organism>